<dbReference type="InterPro" id="IPR001279">
    <property type="entry name" value="Metallo-B-lactamas"/>
</dbReference>
<dbReference type="OrthoDB" id="9803916at2"/>
<accession>A0A2G1QNB2</accession>
<dbReference type="SMART" id="SM01027">
    <property type="entry name" value="Beta-Casp"/>
    <property type="match status" value="1"/>
</dbReference>
<dbReference type="Pfam" id="PF10996">
    <property type="entry name" value="Beta-Casp"/>
    <property type="match status" value="1"/>
</dbReference>
<dbReference type="Proteomes" id="UP000221168">
    <property type="component" value="Unassembled WGS sequence"/>
</dbReference>
<dbReference type="Pfam" id="PF00753">
    <property type="entry name" value="Lactamase_B"/>
    <property type="match status" value="1"/>
</dbReference>
<reference evidence="4 5" key="1">
    <citation type="submission" date="2017-10" db="EMBL/GenBank/DDBJ databases">
        <title>Sedimentibacterium mangrovi gen. nov., sp. nov., a novel member of family Phyllobacteriacea isolated from mangrove sediment.</title>
        <authorList>
            <person name="Liao H."/>
            <person name="Tian Y."/>
        </authorList>
    </citation>
    <scope>NUCLEOTIDE SEQUENCE [LARGE SCALE GENOMIC DNA]</scope>
    <source>
        <strain evidence="4 5">X9-2-2</strain>
    </source>
</reference>
<evidence type="ECO:0000313" key="5">
    <source>
        <dbReference type="Proteomes" id="UP000221168"/>
    </source>
</evidence>
<dbReference type="SMART" id="SM00849">
    <property type="entry name" value="Lactamase_B"/>
    <property type="match status" value="1"/>
</dbReference>
<dbReference type="InterPro" id="IPR011108">
    <property type="entry name" value="RMMBL"/>
</dbReference>
<proteinExistence type="predicted"/>
<dbReference type="GO" id="GO:0016787">
    <property type="term" value="F:hydrolase activity"/>
    <property type="evidence" value="ECO:0007669"/>
    <property type="project" value="UniProtKB-KW"/>
</dbReference>
<evidence type="ECO:0000313" key="4">
    <source>
        <dbReference type="EMBL" id="PHP66992.1"/>
    </source>
</evidence>
<dbReference type="Pfam" id="PF07521">
    <property type="entry name" value="RMMBL"/>
    <property type="match status" value="1"/>
</dbReference>
<evidence type="ECO:0000256" key="1">
    <source>
        <dbReference type="ARBA" id="ARBA00022801"/>
    </source>
</evidence>
<feature type="domain" description="Beta-Casp" evidence="3">
    <location>
        <begin position="255"/>
        <end position="380"/>
    </location>
</feature>
<evidence type="ECO:0000259" key="2">
    <source>
        <dbReference type="SMART" id="SM00849"/>
    </source>
</evidence>
<protein>
    <submittedName>
        <fullName evidence="4">MBL fold metallo-hydrolase</fullName>
    </submittedName>
</protein>
<gene>
    <name evidence="4" type="ORF">CSC94_10565</name>
</gene>
<dbReference type="InterPro" id="IPR050698">
    <property type="entry name" value="MBL"/>
</dbReference>
<dbReference type="EMBL" id="PDVP01000005">
    <property type="protein sequence ID" value="PHP66992.1"/>
    <property type="molecule type" value="Genomic_DNA"/>
</dbReference>
<dbReference type="InterPro" id="IPR022712">
    <property type="entry name" value="Beta_Casp"/>
</dbReference>
<dbReference type="PANTHER" id="PTHR11203">
    <property type="entry name" value="CLEAVAGE AND POLYADENYLATION SPECIFICITY FACTOR FAMILY MEMBER"/>
    <property type="match status" value="1"/>
</dbReference>
<dbReference type="PANTHER" id="PTHR11203:SF37">
    <property type="entry name" value="INTEGRATOR COMPLEX SUBUNIT 11"/>
    <property type="match status" value="1"/>
</dbReference>
<comment type="caution">
    <text evidence="4">The sequence shown here is derived from an EMBL/GenBank/DDBJ whole genome shotgun (WGS) entry which is preliminary data.</text>
</comment>
<dbReference type="RefSeq" id="WP_099306312.1">
    <property type="nucleotide sequence ID" value="NZ_PDVP01000005.1"/>
</dbReference>
<dbReference type="GO" id="GO:0004521">
    <property type="term" value="F:RNA endonuclease activity"/>
    <property type="evidence" value="ECO:0007669"/>
    <property type="project" value="TreeGrafter"/>
</dbReference>
<keyword evidence="5" id="KW-1185">Reference proteome</keyword>
<dbReference type="InterPro" id="IPR036866">
    <property type="entry name" value="RibonucZ/Hydroxyglut_hydro"/>
</dbReference>
<feature type="domain" description="Metallo-beta-lactamase" evidence="2">
    <location>
        <begin position="13"/>
        <end position="239"/>
    </location>
</feature>
<organism evidence="4 5">
    <name type="scientific">Zhengella mangrovi</name>
    <dbReference type="NCBI Taxonomy" id="1982044"/>
    <lineage>
        <taxon>Bacteria</taxon>
        <taxon>Pseudomonadati</taxon>
        <taxon>Pseudomonadota</taxon>
        <taxon>Alphaproteobacteria</taxon>
        <taxon>Hyphomicrobiales</taxon>
        <taxon>Notoacmeibacteraceae</taxon>
        <taxon>Zhengella</taxon>
    </lineage>
</organism>
<sequence>MQISFHGAAGEVTGSCHLIECNGKNILVDCGMFQGAREAEEENAGEFGFDPGAVDYLLLTHAHLDHCGRIPLLRKRGFDGEIITTGPTRELARLVLLDSAQIHEEDFRRRQHHHHGGRRHRHDEPLYDLMDANASFECFGRTATYGEPMTVAPGITATFNDAGHILGSAWIRLDLLEAGEHRSIVFSGDLGSSGRPLLRDPVHPQHADVLVTETTYGDRNHKDLGASLDEFYAAIAETHDKGGNAVIPTFALDRAQELLYFLREGERTGRIPSGLSVFMDSPMAITATQIYRRHPDFYRAEVRSIFDRGHDPFCPSGLVMVREVAESVALNSVRGAIILAGSGMCTGGRIRHHLVHNIARSDSSIIFVGYAAEHTLARHIVDGDEMVEIFGDNYPVRARIHTINGFSAHADRGELLSWQREAHAATTYLVHGEEKSMHAMAKALKDTEIHMPRKHQMFML</sequence>
<dbReference type="Gene3D" id="3.60.15.10">
    <property type="entry name" value="Ribonuclease Z/Hydroxyacylglutathione hydrolase-like"/>
    <property type="match status" value="1"/>
</dbReference>
<dbReference type="AlphaFoldDB" id="A0A2G1QNB2"/>
<name>A0A2G1QNB2_9HYPH</name>
<keyword evidence="1 4" id="KW-0378">Hydrolase</keyword>
<dbReference type="SUPFAM" id="SSF56281">
    <property type="entry name" value="Metallo-hydrolase/oxidoreductase"/>
    <property type="match status" value="1"/>
</dbReference>
<evidence type="ECO:0000259" key="3">
    <source>
        <dbReference type="SMART" id="SM01027"/>
    </source>
</evidence>
<dbReference type="Gene3D" id="3.40.50.10890">
    <property type="match status" value="1"/>
</dbReference>
<dbReference type="CDD" id="cd16295">
    <property type="entry name" value="TTHA0252-CPSF-like_MBL-fold"/>
    <property type="match status" value="1"/>
</dbReference>